<reference evidence="3" key="1">
    <citation type="submission" date="2018-01" db="EMBL/GenBank/DDBJ databases">
        <authorList>
            <person name="Mao J.F."/>
        </authorList>
    </citation>
    <scope>NUCLEOTIDE SEQUENCE</scope>
    <source>
        <strain evidence="3">Huo1</strain>
        <tissue evidence="3">Leaf</tissue>
    </source>
</reference>
<evidence type="ECO:0000256" key="1">
    <source>
        <dbReference type="SAM" id="Phobius"/>
    </source>
</evidence>
<protein>
    <recommendedName>
        <fullName evidence="2">PGG domain-containing protein</fullName>
    </recommendedName>
</protein>
<dbReference type="InterPro" id="IPR026961">
    <property type="entry name" value="PGG_dom"/>
</dbReference>
<accession>A0A8X8Z3D2</accession>
<organism evidence="3">
    <name type="scientific">Salvia splendens</name>
    <name type="common">Scarlet sage</name>
    <dbReference type="NCBI Taxonomy" id="180675"/>
    <lineage>
        <taxon>Eukaryota</taxon>
        <taxon>Viridiplantae</taxon>
        <taxon>Streptophyta</taxon>
        <taxon>Embryophyta</taxon>
        <taxon>Tracheophyta</taxon>
        <taxon>Spermatophyta</taxon>
        <taxon>Magnoliopsida</taxon>
        <taxon>eudicotyledons</taxon>
        <taxon>Gunneridae</taxon>
        <taxon>Pentapetalae</taxon>
        <taxon>asterids</taxon>
        <taxon>lamiids</taxon>
        <taxon>Lamiales</taxon>
        <taxon>Lamiaceae</taxon>
        <taxon>Nepetoideae</taxon>
        <taxon>Mentheae</taxon>
        <taxon>Salviinae</taxon>
        <taxon>Salvia</taxon>
        <taxon>Salvia subgen. Calosphace</taxon>
        <taxon>core Calosphace</taxon>
    </lineage>
</organism>
<comment type="caution">
    <text evidence="3">The sequence shown here is derived from an EMBL/GenBank/DDBJ whole genome shotgun (WGS) entry which is preliminary data.</text>
</comment>
<reference evidence="3" key="2">
    <citation type="submission" date="2020-08" db="EMBL/GenBank/DDBJ databases">
        <title>Plant Genome Project.</title>
        <authorList>
            <person name="Zhang R.-G."/>
        </authorList>
    </citation>
    <scope>NUCLEOTIDE SEQUENCE</scope>
    <source>
        <strain evidence="3">Huo1</strain>
        <tissue evidence="3">Leaf</tissue>
    </source>
</reference>
<dbReference type="PANTHER" id="PTHR24177:SF435">
    <property type="entry name" value="ANKYRIN REPEAT-CONTAINING PROTEIN NPR4-LIKE"/>
    <property type="match status" value="1"/>
</dbReference>
<dbReference type="AlphaFoldDB" id="A0A8X8Z3D2"/>
<keyword evidence="1" id="KW-0472">Membrane</keyword>
<dbReference type="PANTHER" id="PTHR24177">
    <property type="entry name" value="CASKIN"/>
    <property type="match status" value="1"/>
</dbReference>
<dbReference type="Pfam" id="PF13962">
    <property type="entry name" value="PGG"/>
    <property type="match status" value="1"/>
</dbReference>
<feature type="domain" description="PGG" evidence="2">
    <location>
        <begin position="90"/>
        <end position="190"/>
    </location>
</feature>
<evidence type="ECO:0000313" key="4">
    <source>
        <dbReference type="Proteomes" id="UP000298416"/>
    </source>
</evidence>
<feature type="transmembrane region" description="Helical" evidence="1">
    <location>
        <begin position="136"/>
        <end position="154"/>
    </location>
</feature>
<feature type="transmembrane region" description="Helical" evidence="1">
    <location>
        <begin position="96"/>
        <end position="116"/>
    </location>
</feature>
<dbReference type="Proteomes" id="UP000298416">
    <property type="component" value="Unassembled WGS sequence"/>
</dbReference>
<proteinExistence type="predicted"/>
<dbReference type="GO" id="GO:0016020">
    <property type="term" value="C:membrane"/>
    <property type="evidence" value="ECO:0007669"/>
    <property type="project" value="TreeGrafter"/>
</dbReference>
<gene>
    <name evidence="3" type="ORF">SASPL_148426</name>
</gene>
<feature type="transmembrane region" description="Helical" evidence="1">
    <location>
        <begin position="166"/>
        <end position="192"/>
    </location>
</feature>
<keyword evidence="1" id="KW-1133">Transmembrane helix</keyword>
<keyword evidence="4" id="KW-1185">Reference proteome</keyword>
<keyword evidence="1" id="KW-0812">Transmembrane</keyword>
<sequence>MQPYRTFRLQTNTKQTICKQAIIAAAESGNNDVVEEIVRTLPVAIHTRNYLNQNFLHVAVKNRCYIQIRNGEAAEMIFTREHRELKIEGEKWMKDTANSCTITAALIATVVFAAAITVPGGNQSESGYPMLYKSSAFTIFAISDAVSLFTSCYVEQDFLYALPKRLCIGLLTLFLSFLFMMVAFSPTLYLVFGQKKAWILLLVGALTCLPISSFVLLQFQLLRDVISTTFGRRIFGKQSDRPFH</sequence>
<dbReference type="EMBL" id="PNBA02000019">
    <property type="protein sequence ID" value="KAG6390687.1"/>
    <property type="molecule type" value="Genomic_DNA"/>
</dbReference>
<feature type="transmembrane region" description="Helical" evidence="1">
    <location>
        <begin position="198"/>
        <end position="217"/>
    </location>
</feature>
<evidence type="ECO:0000313" key="3">
    <source>
        <dbReference type="EMBL" id="KAG6390687.1"/>
    </source>
</evidence>
<evidence type="ECO:0000259" key="2">
    <source>
        <dbReference type="Pfam" id="PF13962"/>
    </source>
</evidence>
<name>A0A8X8Z3D2_SALSN</name>